<dbReference type="RefSeq" id="WP_107582587.1">
    <property type="nucleotide sequence ID" value="NZ_JAERMS010000004.1"/>
</dbReference>
<dbReference type="Pfam" id="PF01171">
    <property type="entry name" value="ATP_bind_3"/>
    <property type="match status" value="1"/>
</dbReference>
<sequence length="446" mass="51273">MTKFIEKIHEFIVENHLLDKDKKYLLALSGGADSVGLLTVCIQLGYTIEAVHCNFHLRGEESDRDERFCERLCSSKGIPFHCAHFSTKEYAKTHKISIEMAARDLRYKYFEQLRNDIAAEAILIAHHQDDSVETILINLIRGTGLRGLQGIKPQNGNITRPLLAVCHDEIVNYLNSIHQDYIVDSSNLVDDVQRNKLRLKILPLLRELNPSVSCSIIKTAKRIRMAVQFFDCAINDSFERVVIKRSENELRVSISALERECAQEYILFELLRPYLFSPKQVEQIALHYNSNSGQIWESSKFVLLADRNELIVQLKKTRSNKVMKIPEMGVYVYDEDQRFTFETIPCTSCFVPSKTNNVITIDLDKVSFPIFIRHCRQGDKFSPFGMKGRKLISDFLTDLKLSLFAKQQQLIVEDASGQILWVVGKRIDDHFKVTANTRKVLTIKVD</sequence>
<evidence type="ECO:0000256" key="8">
    <source>
        <dbReference type="HAMAP-Rule" id="MF_01161"/>
    </source>
</evidence>
<keyword evidence="2 8" id="KW-0963">Cytoplasm</keyword>
<dbReference type="EC" id="6.3.4.19" evidence="8"/>
<accession>A0ABS3M3H0</accession>
<proteinExistence type="inferred from homology"/>
<evidence type="ECO:0000256" key="4">
    <source>
        <dbReference type="ARBA" id="ARBA00022694"/>
    </source>
</evidence>
<evidence type="ECO:0000256" key="7">
    <source>
        <dbReference type="ARBA" id="ARBA00048539"/>
    </source>
</evidence>
<feature type="binding site" evidence="8">
    <location>
        <begin position="29"/>
        <end position="34"/>
    </location>
    <ligand>
        <name>ATP</name>
        <dbReference type="ChEBI" id="CHEBI:30616"/>
    </ligand>
</feature>
<evidence type="ECO:0000256" key="5">
    <source>
        <dbReference type="ARBA" id="ARBA00022741"/>
    </source>
</evidence>
<evidence type="ECO:0000313" key="10">
    <source>
        <dbReference type="EMBL" id="MBO1362675.1"/>
    </source>
</evidence>
<keyword evidence="3 8" id="KW-0436">Ligase</keyword>
<dbReference type="Gene3D" id="3.40.50.620">
    <property type="entry name" value="HUPs"/>
    <property type="match status" value="1"/>
</dbReference>
<evidence type="ECO:0000256" key="1">
    <source>
        <dbReference type="ARBA" id="ARBA00004496"/>
    </source>
</evidence>
<gene>
    <name evidence="8 10" type="primary">tilS</name>
    <name evidence="10" type="ORF">JHU38_02595</name>
</gene>
<dbReference type="GO" id="GO:0032267">
    <property type="term" value="F:tRNA(Ile)-lysidine synthase activity"/>
    <property type="evidence" value="ECO:0007669"/>
    <property type="project" value="UniProtKB-EC"/>
</dbReference>
<organism evidence="10 11">
    <name type="scientific">Prevotella illustrans</name>
    <dbReference type="NCBI Taxonomy" id="2800387"/>
    <lineage>
        <taxon>Bacteria</taxon>
        <taxon>Pseudomonadati</taxon>
        <taxon>Bacteroidota</taxon>
        <taxon>Bacteroidia</taxon>
        <taxon>Bacteroidales</taxon>
        <taxon>Prevotellaceae</taxon>
        <taxon>Prevotella</taxon>
    </lineage>
</organism>
<feature type="domain" description="Lysidine-tRNA(Ile) synthetase C-terminal" evidence="9">
    <location>
        <begin position="370"/>
        <end position="443"/>
    </location>
</feature>
<dbReference type="CDD" id="cd01992">
    <property type="entry name" value="TilS_N"/>
    <property type="match status" value="1"/>
</dbReference>
<dbReference type="Proteomes" id="UP000664265">
    <property type="component" value="Unassembled WGS sequence"/>
</dbReference>
<dbReference type="InterPro" id="IPR014729">
    <property type="entry name" value="Rossmann-like_a/b/a_fold"/>
</dbReference>
<comment type="catalytic activity">
    <reaction evidence="7 8">
        <text>cytidine(34) in tRNA(Ile2) + L-lysine + ATP = lysidine(34) in tRNA(Ile2) + AMP + diphosphate + H(+)</text>
        <dbReference type="Rhea" id="RHEA:43744"/>
        <dbReference type="Rhea" id="RHEA-COMP:10625"/>
        <dbReference type="Rhea" id="RHEA-COMP:10670"/>
        <dbReference type="ChEBI" id="CHEBI:15378"/>
        <dbReference type="ChEBI" id="CHEBI:30616"/>
        <dbReference type="ChEBI" id="CHEBI:32551"/>
        <dbReference type="ChEBI" id="CHEBI:33019"/>
        <dbReference type="ChEBI" id="CHEBI:82748"/>
        <dbReference type="ChEBI" id="CHEBI:83665"/>
        <dbReference type="ChEBI" id="CHEBI:456215"/>
        <dbReference type="EC" id="6.3.4.19"/>
    </reaction>
</comment>
<comment type="caution">
    <text evidence="10">The sequence shown here is derived from an EMBL/GenBank/DDBJ whole genome shotgun (WGS) entry which is preliminary data.</text>
</comment>
<dbReference type="NCBIfam" id="TIGR02432">
    <property type="entry name" value="lysidine_TilS_N"/>
    <property type="match status" value="1"/>
</dbReference>
<keyword evidence="5 8" id="KW-0547">Nucleotide-binding</keyword>
<dbReference type="SMART" id="SM00977">
    <property type="entry name" value="TilS_C"/>
    <property type="match status" value="1"/>
</dbReference>
<name>A0ABS3M3H0_9BACT</name>
<dbReference type="HAMAP" id="MF_01161">
    <property type="entry name" value="tRNA_Ile_lys_synt"/>
    <property type="match status" value="1"/>
</dbReference>
<reference evidence="10 11" key="1">
    <citation type="submission" date="2021-01" db="EMBL/GenBank/DDBJ databases">
        <title>Prevotella A2931 sp. nov.</title>
        <authorList>
            <person name="Buhl M."/>
            <person name="Oberhettinger P."/>
        </authorList>
    </citation>
    <scope>NUCLEOTIDE SEQUENCE [LARGE SCALE GENOMIC DNA]</scope>
    <source>
        <strain evidence="10 11">A2931</strain>
    </source>
</reference>
<dbReference type="EMBL" id="JAERMS010000004">
    <property type="protein sequence ID" value="MBO1362675.1"/>
    <property type="molecule type" value="Genomic_DNA"/>
</dbReference>
<dbReference type="Pfam" id="PF11734">
    <property type="entry name" value="TilS_C"/>
    <property type="match status" value="1"/>
</dbReference>
<dbReference type="PANTHER" id="PTHR43033:SF1">
    <property type="entry name" value="TRNA(ILE)-LYSIDINE SYNTHASE-RELATED"/>
    <property type="match status" value="1"/>
</dbReference>
<keyword evidence="6 8" id="KW-0067">ATP-binding</keyword>
<dbReference type="NCBIfam" id="TIGR02433">
    <property type="entry name" value="lysidine_TilS_C"/>
    <property type="match status" value="1"/>
</dbReference>
<keyword evidence="4 8" id="KW-0819">tRNA processing</keyword>
<evidence type="ECO:0000256" key="3">
    <source>
        <dbReference type="ARBA" id="ARBA00022598"/>
    </source>
</evidence>
<comment type="function">
    <text evidence="8">Ligates lysine onto the cytidine present at position 34 of the AUA codon-specific tRNA(Ile) that contains the anticodon CAU, in an ATP-dependent manner. Cytidine is converted to lysidine, thus changing the amino acid specificity of the tRNA from methionine to isoleucine.</text>
</comment>
<comment type="domain">
    <text evidence="8">The N-terminal region contains the highly conserved SGGXDS motif, predicted to be a P-loop motif involved in ATP binding.</text>
</comment>
<protein>
    <recommendedName>
        <fullName evidence="8">tRNA(Ile)-lysidine synthase</fullName>
        <ecNumber evidence="8">6.3.4.19</ecNumber>
    </recommendedName>
    <alternativeName>
        <fullName evidence="8">tRNA(Ile)-2-lysyl-cytidine synthase</fullName>
    </alternativeName>
    <alternativeName>
        <fullName evidence="8">tRNA(Ile)-lysidine synthetase</fullName>
    </alternativeName>
</protein>
<evidence type="ECO:0000256" key="6">
    <source>
        <dbReference type="ARBA" id="ARBA00022840"/>
    </source>
</evidence>
<dbReference type="InterPro" id="IPR011063">
    <property type="entry name" value="TilS/TtcA_N"/>
</dbReference>
<dbReference type="InterPro" id="IPR012796">
    <property type="entry name" value="Lysidine-tRNA-synth_C"/>
</dbReference>
<dbReference type="InterPro" id="IPR012094">
    <property type="entry name" value="tRNA_Ile_lys_synt"/>
</dbReference>
<dbReference type="PANTHER" id="PTHR43033">
    <property type="entry name" value="TRNA(ILE)-LYSIDINE SYNTHASE-RELATED"/>
    <property type="match status" value="1"/>
</dbReference>
<dbReference type="SUPFAM" id="SSF56037">
    <property type="entry name" value="PheT/TilS domain"/>
    <property type="match status" value="1"/>
</dbReference>
<evidence type="ECO:0000256" key="2">
    <source>
        <dbReference type="ARBA" id="ARBA00022490"/>
    </source>
</evidence>
<dbReference type="SUPFAM" id="SSF52402">
    <property type="entry name" value="Adenine nucleotide alpha hydrolases-like"/>
    <property type="match status" value="1"/>
</dbReference>
<evidence type="ECO:0000259" key="9">
    <source>
        <dbReference type="SMART" id="SM00977"/>
    </source>
</evidence>
<comment type="similarity">
    <text evidence="8">Belongs to the tRNA(Ile)-lysidine synthase family.</text>
</comment>
<comment type="subcellular location">
    <subcellularLocation>
        <location evidence="1 8">Cytoplasm</location>
    </subcellularLocation>
</comment>
<dbReference type="InterPro" id="IPR012795">
    <property type="entry name" value="tRNA_Ile_lys_synt_N"/>
</dbReference>
<evidence type="ECO:0000313" key="11">
    <source>
        <dbReference type="Proteomes" id="UP000664265"/>
    </source>
</evidence>
<keyword evidence="11" id="KW-1185">Reference proteome</keyword>